<sequence>MLKLYYYPGNANLAPHMLLEEMGVPYELVLVDRTKDAHHSADYLKLNPNGRIPVLVDGGLVLFETAAICLHLADSYPEAGFAPAVGTKERAHFYKWLVYLTNTLQAELITYFYPERWAEDDDAIAQVKAHAEAHVGGMLDLLDRTLAENGGPYLRGAKMSAVDPYLFMLSRWTRMMENPARNRKHLGAFLRMMAERPAVRRTLEQEGLGEPLF</sequence>
<dbReference type="CDD" id="cd03057">
    <property type="entry name" value="GST_N_Beta"/>
    <property type="match status" value="1"/>
</dbReference>
<dbReference type="EMBL" id="LSTO01000001">
    <property type="protein sequence ID" value="OWW19728.1"/>
    <property type="molecule type" value="Genomic_DNA"/>
</dbReference>
<dbReference type="Proteomes" id="UP000197535">
    <property type="component" value="Unassembled WGS sequence"/>
</dbReference>
<dbReference type="SFLD" id="SFLDS00019">
    <property type="entry name" value="Glutathione_Transferase_(cytos"/>
    <property type="match status" value="1"/>
</dbReference>
<organism evidence="3 4">
    <name type="scientific">Noviherbaspirillum denitrificans</name>
    <dbReference type="NCBI Taxonomy" id="1968433"/>
    <lineage>
        <taxon>Bacteria</taxon>
        <taxon>Pseudomonadati</taxon>
        <taxon>Pseudomonadota</taxon>
        <taxon>Betaproteobacteria</taxon>
        <taxon>Burkholderiales</taxon>
        <taxon>Oxalobacteraceae</taxon>
        <taxon>Noviherbaspirillum</taxon>
    </lineage>
</organism>
<feature type="domain" description="GST C-terminal" evidence="2">
    <location>
        <begin position="86"/>
        <end position="213"/>
    </location>
</feature>
<keyword evidence="4" id="KW-1185">Reference proteome</keyword>
<dbReference type="PROSITE" id="PS50405">
    <property type="entry name" value="GST_CTER"/>
    <property type="match status" value="1"/>
</dbReference>
<gene>
    <name evidence="3" type="ORF">AYR66_09660</name>
</gene>
<evidence type="ECO:0000259" key="1">
    <source>
        <dbReference type="PROSITE" id="PS50404"/>
    </source>
</evidence>
<proteinExistence type="predicted"/>
<dbReference type="GO" id="GO:0016740">
    <property type="term" value="F:transferase activity"/>
    <property type="evidence" value="ECO:0007669"/>
    <property type="project" value="UniProtKB-KW"/>
</dbReference>
<dbReference type="PANTHER" id="PTHR44051">
    <property type="entry name" value="GLUTATHIONE S-TRANSFERASE-RELATED"/>
    <property type="match status" value="1"/>
</dbReference>
<name>A0A254TJ55_9BURK</name>
<dbReference type="Gene3D" id="1.20.1050.10">
    <property type="match status" value="1"/>
</dbReference>
<comment type="caution">
    <text evidence="3">The sequence shown here is derived from an EMBL/GenBank/DDBJ whole genome shotgun (WGS) entry which is preliminary data.</text>
</comment>
<dbReference type="OrthoDB" id="9810080at2"/>
<dbReference type="InterPro" id="IPR036249">
    <property type="entry name" value="Thioredoxin-like_sf"/>
</dbReference>
<dbReference type="Gene3D" id="3.40.30.10">
    <property type="entry name" value="Glutaredoxin"/>
    <property type="match status" value="1"/>
</dbReference>
<dbReference type="SFLD" id="SFLDG01150">
    <property type="entry name" value="Main.1:_Beta-like"/>
    <property type="match status" value="1"/>
</dbReference>
<dbReference type="PANTHER" id="PTHR44051:SF8">
    <property type="entry name" value="GLUTATHIONE S-TRANSFERASE GSTA"/>
    <property type="match status" value="1"/>
</dbReference>
<evidence type="ECO:0000259" key="2">
    <source>
        <dbReference type="PROSITE" id="PS50405"/>
    </source>
</evidence>
<dbReference type="SUPFAM" id="SSF52833">
    <property type="entry name" value="Thioredoxin-like"/>
    <property type="match status" value="1"/>
</dbReference>
<evidence type="ECO:0000313" key="3">
    <source>
        <dbReference type="EMBL" id="OWW19728.1"/>
    </source>
</evidence>
<keyword evidence="3" id="KW-0808">Transferase</keyword>
<dbReference type="InterPro" id="IPR004046">
    <property type="entry name" value="GST_C"/>
</dbReference>
<protein>
    <submittedName>
        <fullName evidence="3">Glutathione S-transferase</fullName>
    </submittedName>
</protein>
<dbReference type="InterPro" id="IPR004045">
    <property type="entry name" value="Glutathione_S-Trfase_N"/>
</dbReference>
<reference evidence="3 4" key="1">
    <citation type="submission" date="2016-02" db="EMBL/GenBank/DDBJ databases">
        <authorList>
            <person name="Wen L."/>
            <person name="He K."/>
            <person name="Yang H."/>
        </authorList>
    </citation>
    <scope>NUCLEOTIDE SEQUENCE [LARGE SCALE GENOMIC DNA]</scope>
    <source>
        <strain evidence="3 4">TSA40</strain>
    </source>
</reference>
<dbReference type="Pfam" id="PF14497">
    <property type="entry name" value="GST_C_3"/>
    <property type="match status" value="1"/>
</dbReference>
<dbReference type="RefSeq" id="WP_088706633.1">
    <property type="nucleotide sequence ID" value="NZ_LSTO01000001.1"/>
</dbReference>
<accession>A0A254TJ55</accession>
<dbReference type="SUPFAM" id="SSF47616">
    <property type="entry name" value="GST C-terminal domain-like"/>
    <property type="match status" value="1"/>
</dbReference>
<dbReference type="PROSITE" id="PS50404">
    <property type="entry name" value="GST_NTER"/>
    <property type="match status" value="1"/>
</dbReference>
<dbReference type="Pfam" id="PF02798">
    <property type="entry name" value="GST_N"/>
    <property type="match status" value="1"/>
</dbReference>
<dbReference type="CDD" id="cd03188">
    <property type="entry name" value="GST_C_Beta"/>
    <property type="match status" value="1"/>
</dbReference>
<dbReference type="InterPro" id="IPR036282">
    <property type="entry name" value="Glutathione-S-Trfase_C_sf"/>
</dbReference>
<evidence type="ECO:0000313" key="4">
    <source>
        <dbReference type="Proteomes" id="UP000197535"/>
    </source>
</evidence>
<dbReference type="InterPro" id="IPR040079">
    <property type="entry name" value="Glutathione_S-Trfase"/>
</dbReference>
<feature type="domain" description="GST N-terminal" evidence="1">
    <location>
        <begin position="1"/>
        <end position="80"/>
    </location>
</feature>
<dbReference type="InterPro" id="IPR010987">
    <property type="entry name" value="Glutathione-S-Trfase_C-like"/>
</dbReference>
<dbReference type="SFLD" id="SFLDG00358">
    <property type="entry name" value="Main_(cytGST)"/>
    <property type="match status" value="1"/>
</dbReference>
<dbReference type="AlphaFoldDB" id="A0A254TJ55"/>